<evidence type="ECO:0000256" key="4">
    <source>
        <dbReference type="HAMAP-Rule" id="MF_03057"/>
    </source>
</evidence>
<gene>
    <name evidence="6" type="ORF">HIM_06800</name>
</gene>
<dbReference type="AlphaFoldDB" id="A0A0F7ZZB0"/>
<keyword evidence="7" id="KW-1185">Reference proteome</keyword>
<dbReference type="GO" id="GO:0006121">
    <property type="term" value="P:mitochondrial electron transport, succinate to ubiquinone"/>
    <property type="evidence" value="ECO:0007669"/>
    <property type="project" value="UniProtKB-UniRule"/>
</dbReference>
<evidence type="ECO:0000256" key="2">
    <source>
        <dbReference type="ARBA" id="ARBA00023128"/>
    </source>
</evidence>
<sequence>MALTPRLLRPAPLRRTGESDETKRARLTYQSRKRGTLESDLLLSTFAAAHLPGMDGAQLDEYDRFLDENDWDIYYWATQQRRRRRRPQGHGVYAPAARPVTRARAARLAGVEHGGTEWEWRARVQTLGVE</sequence>
<dbReference type="GO" id="GO:0005759">
    <property type="term" value="C:mitochondrial matrix"/>
    <property type="evidence" value="ECO:0007669"/>
    <property type="project" value="UniProtKB-SubCell"/>
</dbReference>
<evidence type="ECO:0000313" key="6">
    <source>
        <dbReference type="EMBL" id="KJZ73907.1"/>
    </source>
</evidence>
<evidence type="ECO:0000256" key="3">
    <source>
        <dbReference type="ARBA" id="ARBA00023186"/>
    </source>
</evidence>
<feature type="region of interest" description="Disordered" evidence="5">
    <location>
        <begin position="1"/>
        <end position="22"/>
    </location>
</feature>
<dbReference type="Proteomes" id="UP000054481">
    <property type="component" value="Unassembled WGS sequence"/>
</dbReference>
<comment type="subunit">
    <text evidence="4">Interacts with the flavoprotein subunit within the SDH catalytic dimer.</text>
</comment>
<dbReference type="SUPFAM" id="SSF109910">
    <property type="entry name" value="YgfY-like"/>
    <property type="match status" value="1"/>
</dbReference>
<organism evidence="6 7">
    <name type="scientific">Hirsutella minnesotensis 3608</name>
    <dbReference type="NCBI Taxonomy" id="1043627"/>
    <lineage>
        <taxon>Eukaryota</taxon>
        <taxon>Fungi</taxon>
        <taxon>Dikarya</taxon>
        <taxon>Ascomycota</taxon>
        <taxon>Pezizomycotina</taxon>
        <taxon>Sordariomycetes</taxon>
        <taxon>Hypocreomycetidae</taxon>
        <taxon>Hypocreales</taxon>
        <taxon>Ophiocordycipitaceae</taxon>
        <taxon>Hirsutella</taxon>
    </lineage>
</organism>
<dbReference type="Gene3D" id="1.10.150.250">
    <property type="entry name" value="Flavinator of succinate dehydrogenase"/>
    <property type="match status" value="1"/>
</dbReference>
<accession>A0A0F7ZZB0</accession>
<keyword evidence="2 4" id="KW-0496">Mitochondrion</keyword>
<dbReference type="InterPro" id="IPR005631">
    <property type="entry name" value="SDH"/>
</dbReference>
<evidence type="ECO:0000313" key="7">
    <source>
        <dbReference type="Proteomes" id="UP000054481"/>
    </source>
</evidence>
<evidence type="ECO:0000256" key="1">
    <source>
        <dbReference type="ARBA" id="ARBA00004305"/>
    </source>
</evidence>
<keyword evidence="3 4" id="KW-0143">Chaperone</keyword>
<dbReference type="InterPro" id="IPR036714">
    <property type="entry name" value="SDH_sf"/>
</dbReference>
<comment type="similarity">
    <text evidence="4">Belongs to the SDHAF2 family.</text>
</comment>
<dbReference type="InterPro" id="IPR028882">
    <property type="entry name" value="SDHAF2"/>
</dbReference>
<dbReference type="EMBL" id="KQ030531">
    <property type="protein sequence ID" value="KJZ73907.1"/>
    <property type="molecule type" value="Genomic_DNA"/>
</dbReference>
<dbReference type="GO" id="GO:0006099">
    <property type="term" value="P:tricarboxylic acid cycle"/>
    <property type="evidence" value="ECO:0007669"/>
    <property type="project" value="EnsemblFungi"/>
</dbReference>
<reference evidence="6 7" key="1">
    <citation type="journal article" date="2014" name="Genome Biol. Evol.">
        <title>Comparative genomics and transcriptomics analyses reveal divergent lifestyle features of nematode endoparasitic fungus Hirsutella minnesotensis.</title>
        <authorList>
            <person name="Lai Y."/>
            <person name="Liu K."/>
            <person name="Zhang X."/>
            <person name="Zhang X."/>
            <person name="Li K."/>
            <person name="Wang N."/>
            <person name="Shu C."/>
            <person name="Wu Y."/>
            <person name="Wang C."/>
            <person name="Bushley K.E."/>
            <person name="Xiang M."/>
            <person name="Liu X."/>
        </authorList>
    </citation>
    <scope>NUCLEOTIDE SEQUENCE [LARGE SCALE GENOMIC DNA]</scope>
    <source>
        <strain evidence="6 7">3608</strain>
    </source>
</reference>
<name>A0A0F7ZZB0_9HYPO</name>
<protein>
    <recommendedName>
        <fullName evidence="4">Succinate dehydrogenase assembly factor 2, mitochondrial</fullName>
        <shortName evidence="4">SDH assembly factor 2</shortName>
        <shortName evidence="4">SDHAF2</shortName>
    </recommendedName>
</protein>
<proteinExistence type="inferred from homology"/>
<dbReference type="PANTHER" id="PTHR12469:SF2">
    <property type="entry name" value="SUCCINATE DEHYDROGENASE ASSEMBLY FACTOR 2, MITOCHONDRIAL"/>
    <property type="match status" value="1"/>
</dbReference>
<comment type="subcellular location">
    <subcellularLocation>
        <location evidence="1 4">Mitochondrion matrix</location>
    </subcellularLocation>
</comment>
<evidence type="ECO:0000256" key="5">
    <source>
        <dbReference type="SAM" id="MobiDB-lite"/>
    </source>
</evidence>
<dbReference type="PANTHER" id="PTHR12469">
    <property type="entry name" value="PROTEIN EMI5 HOMOLOG, MITOCHONDRIAL"/>
    <property type="match status" value="1"/>
</dbReference>
<comment type="function">
    <text evidence="4">Plays an essential role in the assembly of succinate dehydrogenase (SDH), an enzyme complex (also referred to as respiratory complex II) that is a component of both the tricarboxylic acid (TCA) cycle and the mitochondrial electron transport chain, and which couples the oxidation of succinate to fumarate with the reduction of ubiquinone (coenzyme Q) to ubiquinol. Required for flavinylation (covalent attachment of FAD) of the flavoprotein subunit of the SDH catalytic dimer.</text>
</comment>
<dbReference type="HAMAP" id="MF_03057">
    <property type="entry name" value="SDHAF2"/>
    <property type="match status" value="1"/>
</dbReference>
<dbReference type="GO" id="GO:0034553">
    <property type="term" value="P:mitochondrial respiratory chain complex II assembly"/>
    <property type="evidence" value="ECO:0007669"/>
    <property type="project" value="EnsemblFungi"/>
</dbReference>
<dbReference type="Pfam" id="PF03937">
    <property type="entry name" value="Sdh5"/>
    <property type="match status" value="1"/>
</dbReference>
<dbReference type="OrthoDB" id="284292at2759"/>
<dbReference type="FunFam" id="1.10.150.250:FF:000002">
    <property type="entry name" value="Succinate dehydrogenase assembly factor 2, mitochondrial"/>
    <property type="match status" value="1"/>
</dbReference>
<feature type="compositionally biased region" description="Low complexity" evidence="5">
    <location>
        <begin position="1"/>
        <end position="14"/>
    </location>
</feature>